<dbReference type="NCBIfam" id="TIGR03593">
    <property type="entry name" value="yidC_nterm"/>
    <property type="match status" value="1"/>
</dbReference>
<evidence type="ECO:0000259" key="14">
    <source>
        <dbReference type="Pfam" id="PF02096"/>
    </source>
</evidence>
<evidence type="ECO:0000256" key="10">
    <source>
        <dbReference type="ARBA" id="ARBA00023186"/>
    </source>
</evidence>
<feature type="transmembrane region" description="Helical" evidence="13">
    <location>
        <begin position="12"/>
        <end position="28"/>
    </location>
</feature>
<feature type="transmembrane region" description="Helical" evidence="13">
    <location>
        <begin position="488"/>
        <end position="512"/>
    </location>
</feature>
<feature type="domain" description="Membrane insertase YidC N-terminal" evidence="15">
    <location>
        <begin position="289"/>
        <end position="336"/>
    </location>
</feature>
<dbReference type="InterPro" id="IPR019998">
    <property type="entry name" value="Membr_insert_YidC"/>
</dbReference>
<dbReference type="EMBL" id="FRYL01000039">
    <property type="protein sequence ID" value="SHO81423.1"/>
    <property type="molecule type" value="Genomic_DNA"/>
</dbReference>
<evidence type="ECO:0000256" key="7">
    <source>
        <dbReference type="ARBA" id="ARBA00022927"/>
    </source>
</evidence>
<keyword evidence="7" id="KW-0653">Protein transport</keyword>
<dbReference type="InterPro" id="IPR001708">
    <property type="entry name" value="YidC/ALB3/OXA1/COX18"/>
</dbReference>
<dbReference type="GO" id="GO:0051205">
    <property type="term" value="P:protein insertion into membrane"/>
    <property type="evidence" value="ECO:0007669"/>
    <property type="project" value="TreeGrafter"/>
</dbReference>
<feature type="transmembrane region" description="Helical" evidence="13">
    <location>
        <begin position="417"/>
        <end position="438"/>
    </location>
</feature>
<keyword evidence="10" id="KW-0143">Chaperone</keyword>
<dbReference type="PRINTS" id="PR01900">
    <property type="entry name" value="YIDCPROTEIN"/>
</dbReference>
<evidence type="ECO:0000313" key="16">
    <source>
        <dbReference type="EMBL" id="SHO81423.1"/>
    </source>
</evidence>
<organism evidence="16">
    <name type="scientific">hydrothermal vent metagenome</name>
    <dbReference type="NCBI Taxonomy" id="652676"/>
    <lineage>
        <taxon>unclassified sequences</taxon>
        <taxon>metagenomes</taxon>
        <taxon>ecological metagenomes</taxon>
    </lineage>
</organism>
<evidence type="ECO:0000256" key="6">
    <source>
        <dbReference type="ARBA" id="ARBA00022692"/>
    </source>
</evidence>
<evidence type="ECO:0000256" key="4">
    <source>
        <dbReference type="ARBA" id="ARBA00022448"/>
    </source>
</evidence>
<dbReference type="NCBIfam" id="TIGR03592">
    <property type="entry name" value="yidC_oxa1_cterm"/>
    <property type="match status" value="1"/>
</dbReference>
<proteinExistence type="inferred from homology"/>
<dbReference type="CDD" id="cd19960">
    <property type="entry name" value="YidC_peri"/>
    <property type="match status" value="1"/>
</dbReference>
<evidence type="ECO:0000259" key="15">
    <source>
        <dbReference type="Pfam" id="PF14849"/>
    </source>
</evidence>
<feature type="transmembrane region" description="Helical" evidence="13">
    <location>
        <begin position="348"/>
        <end position="368"/>
    </location>
</feature>
<dbReference type="PRINTS" id="PR00701">
    <property type="entry name" value="60KDINNERMP"/>
</dbReference>
<keyword evidence="6 13" id="KW-0812">Transmembrane</keyword>
<sequence length="543" mass="61815">MDKTDLNKRLMLAFFLSFMVFVGLEYLIEKAHPPVTNENNTTTITKSTTTTITTPVVVNSNDNSTPAIISTPKVVNSDGTINAPIVKTSPIISTIKSDKFIIEIDNLGRIGQFTLLGDKFKSDNGDSLNIFDNTKAKPLEVRFSEPTLNKEAFSNNYTASISKIDLKDSATLILTQKLSKTTITKTIKFYKDGHYDLDIKLSSKQDYFITTGYRPTADKSKFMIVKGALIRGNNNIINVIEDGNAEGNEQFSHATIASAFDRYYSSVLYNFEKGMQVSLLKDSEDNPLIFIQGEQNMALSGYIGSKDYRVLESINPELTNVIEYGWFTFLSKPFFAVTLWIHDYVGNWGWAIIFFTLLVKLILFPLSYKGMMSMQKLKDLAPKMKDIKERYGKDPQKMNQHMMELYRKHDANPMGGCLPMLLQIPIFFSLYRVLLNAVELQGAPWILWIDDLSKMDPLFILPILMGASMYLQQKLTPTTITDPMQQKIFMYLPAVMTIFFISFPAGLVLYWLTNNILSIAQQYYINGVYEKHKQEEIKAHHKH</sequence>
<gene>
    <name evidence="16" type="ORF">MNB_SV-15-726</name>
</gene>
<feature type="domain" description="Membrane insertase YidC/Oxa/ALB C-terminal" evidence="14">
    <location>
        <begin position="348"/>
        <end position="526"/>
    </location>
</feature>
<keyword evidence="4" id="KW-0813">Transport</keyword>
<dbReference type="CDD" id="cd20070">
    <property type="entry name" value="5TM_YidC_Alb3"/>
    <property type="match status" value="1"/>
</dbReference>
<dbReference type="PANTHER" id="PTHR12428">
    <property type="entry name" value="OXA1"/>
    <property type="match status" value="1"/>
</dbReference>
<dbReference type="Pfam" id="PF02096">
    <property type="entry name" value="60KD_IMP"/>
    <property type="match status" value="1"/>
</dbReference>
<dbReference type="InterPro" id="IPR038221">
    <property type="entry name" value="YidC_periplasmic_sf"/>
</dbReference>
<dbReference type="NCBIfam" id="NF002357">
    <property type="entry name" value="PRK01318.2-4"/>
    <property type="match status" value="1"/>
</dbReference>
<evidence type="ECO:0000256" key="8">
    <source>
        <dbReference type="ARBA" id="ARBA00022989"/>
    </source>
</evidence>
<keyword evidence="5" id="KW-1003">Cell membrane</keyword>
<protein>
    <recommendedName>
        <fullName evidence="3">Membrane protein insertase YidC</fullName>
    </recommendedName>
    <alternativeName>
        <fullName evidence="12">Foldase YidC</fullName>
    </alternativeName>
    <alternativeName>
        <fullName evidence="11">Membrane integrase YidC</fullName>
    </alternativeName>
</protein>
<feature type="transmembrane region" description="Helical" evidence="13">
    <location>
        <begin position="324"/>
        <end position="342"/>
    </location>
</feature>
<keyword evidence="9 13" id="KW-0472">Membrane</keyword>
<evidence type="ECO:0000256" key="5">
    <source>
        <dbReference type="ARBA" id="ARBA00022475"/>
    </source>
</evidence>
<dbReference type="GO" id="GO:0032977">
    <property type="term" value="F:membrane insertase activity"/>
    <property type="evidence" value="ECO:0007669"/>
    <property type="project" value="InterPro"/>
</dbReference>
<dbReference type="InterPro" id="IPR028053">
    <property type="entry name" value="Membr_insert_YidC_N"/>
</dbReference>
<evidence type="ECO:0000256" key="9">
    <source>
        <dbReference type="ARBA" id="ARBA00023136"/>
    </source>
</evidence>
<dbReference type="Pfam" id="PF14849">
    <property type="entry name" value="YidC_periplas"/>
    <property type="match status" value="1"/>
</dbReference>
<keyword evidence="8 13" id="KW-1133">Transmembrane helix</keyword>
<name>A0A1W1EKN7_9ZZZZ</name>
<dbReference type="AlphaFoldDB" id="A0A1W1EKN7"/>
<dbReference type="InterPro" id="IPR028055">
    <property type="entry name" value="YidC/Oxa/ALB_C"/>
</dbReference>
<evidence type="ECO:0000256" key="1">
    <source>
        <dbReference type="ARBA" id="ARBA00004429"/>
    </source>
</evidence>
<dbReference type="Gene3D" id="2.70.98.90">
    <property type="match status" value="1"/>
</dbReference>
<dbReference type="GO" id="GO:0015031">
    <property type="term" value="P:protein transport"/>
    <property type="evidence" value="ECO:0007669"/>
    <property type="project" value="UniProtKB-KW"/>
</dbReference>
<comment type="similarity">
    <text evidence="2">Belongs to the OXA1/ALB3/YidC family. Type 1 subfamily.</text>
</comment>
<accession>A0A1W1EKN7</accession>
<evidence type="ECO:0000256" key="12">
    <source>
        <dbReference type="ARBA" id="ARBA00033342"/>
    </source>
</evidence>
<evidence type="ECO:0000256" key="11">
    <source>
        <dbReference type="ARBA" id="ARBA00033245"/>
    </source>
</evidence>
<evidence type="ECO:0000256" key="3">
    <source>
        <dbReference type="ARBA" id="ARBA00015325"/>
    </source>
</evidence>
<dbReference type="InterPro" id="IPR047196">
    <property type="entry name" value="YidC_ALB_C"/>
</dbReference>
<dbReference type="GO" id="GO:0005886">
    <property type="term" value="C:plasma membrane"/>
    <property type="evidence" value="ECO:0007669"/>
    <property type="project" value="UniProtKB-SubCell"/>
</dbReference>
<reference evidence="16" key="1">
    <citation type="submission" date="2016-10" db="EMBL/GenBank/DDBJ databases">
        <authorList>
            <person name="de Groot N.N."/>
        </authorList>
    </citation>
    <scope>NUCLEOTIDE SEQUENCE</scope>
</reference>
<comment type="subcellular location">
    <subcellularLocation>
        <location evidence="1">Cell inner membrane</location>
        <topology evidence="1">Multi-pass membrane protein</topology>
    </subcellularLocation>
</comment>
<evidence type="ECO:0000256" key="13">
    <source>
        <dbReference type="SAM" id="Phobius"/>
    </source>
</evidence>
<dbReference type="PANTHER" id="PTHR12428:SF65">
    <property type="entry name" value="CYTOCHROME C OXIDASE ASSEMBLY PROTEIN COX18, MITOCHONDRIAL"/>
    <property type="match status" value="1"/>
</dbReference>
<evidence type="ECO:0000256" key="2">
    <source>
        <dbReference type="ARBA" id="ARBA00010527"/>
    </source>
</evidence>
<dbReference type="HAMAP" id="MF_01810">
    <property type="entry name" value="YidC_type1"/>
    <property type="match status" value="1"/>
</dbReference>